<sequence length="320" mass="35288">MSRHPKAGEARSAGSSEVAVAAGDFRTLRPGQRSEIWLLDVMTGESELLLSSDRRLFEAPNWHPSGRWIVVNADGRLFRVSTERGGGPEPIDVEGLPALNNDHLVSPDGSWHYASAQDGHIWQFPWDGGVGQRISGPKQADRRFRHYLHGISPDGDSIAFVGTEAHGHDPAGTRSLWIRNTSAGTERLLGEGFSPADGPEFSPDGRWLYFNSEIASTTPGHAQIFRSDLEGGHLEQLSFDERVNWFPHVSPDGVYAAYLSFPAGTVGHPPDRRVTIRLLHLETRATRDVVRLDGGQGTLNVNSWSPDSRRLAYVAYPFRP</sequence>
<evidence type="ECO:0000256" key="1">
    <source>
        <dbReference type="ARBA" id="ARBA00009820"/>
    </source>
</evidence>
<dbReference type="SUPFAM" id="SSF82171">
    <property type="entry name" value="DPP6 N-terminal domain-like"/>
    <property type="match status" value="1"/>
</dbReference>
<comment type="similarity">
    <text evidence="1">Belongs to the TolB family.</text>
</comment>
<dbReference type="Pfam" id="PF07676">
    <property type="entry name" value="PD40"/>
    <property type="match status" value="2"/>
</dbReference>
<dbReference type="Proteomes" id="UP000198741">
    <property type="component" value="Chromosome I"/>
</dbReference>
<name>A0A1H0RB79_9ACTN</name>
<proteinExistence type="inferred from homology"/>
<dbReference type="EMBL" id="LT629710">
    <property type="protein sequence ID" value="SDP26198.1"/>
    <property type="molecule type" value="Genomic_DNA"/>
</dbReference>
<accession>A0A1H0RB79</accession>
<dbReference type="Gene3D" id="2.120.10.30">
    <property type="entry name" value="TolB, C-terminal domain"/>
    <property type="match status" value="1"/>
</dbReference>
<reference evidence="2 3" key="1">
    <citation type="submission" date="2016-10" db="EMBL/GenBank/DDBJ databases">
        <authorList>
            <person name="de Groot N.N."/>
        </authorList>
    </citation>
    <scope>NUCLEOTIDE SEQUENCE [LARGE SCALE GENOMIC DNA]</scope>
    <source>
        <strain evidence="3">P4-7,KCTC 19426,CECT 7604</strain>
    </source>
</reference>
<dbReference type="STRING" id="1090615.SAMN04515671_3462"/>
<dbReference type="PANTHER" id="PTHR36842">
    <property type="entry name" value="PROTEIN TOLB HOMOLOG"/>
    <property type="match status" value="1"/>
</dbReference>
<keyword evidence="3" id="KW-1185">Reference proteome</keyword>
<protein>
    <submittedName>
        <fullName evidence="2">WD40-like Beta Propeller Repeat</fullName>
    </submittedName>
</protein>
<dbReference type="InterPro" id="IPR011659">
    <property type="entry name" value="WD40"/>
</dbReference>
<dbReference type="InterPro" id="IPR011042">
    <property type="entry name" value="6-blade_b-propeller_TolB-like"/>
</dbReference>
<gene>
    <name evidence="2" type="ORF">SAMN04515671_3462</name>
</gene>
<evidence type="ECO:0000313" key="3">
    <source>
        <dbReference type="Proteomes" id="UP000198741"/>
    </source>
</evidence>
<dbReference type="AlphaFoldDB" id="A0A1H0RB79"/>
<dbReference type="PANTHER" id="PTHR36842:SF1">
    <property type="entry name" value="PROTEIN TOLB"/>
    <property type="match status" value="1"/>
</dbReference>
<evidence type="ECO:0000313" key="2">
    <source>
        <dbReference type="EMBL" id="SDP26198.1"/>
    </source>
</evidence>
<organism evidence="2 3">
    <name type="scientific">Nakamurella panacisegetis</name>
    <dbReference type="NCBI Taxonomy" id="1090615"/>
    <lineage>
        <taxon>Bacteria</taxon>
        <taxon>Bacillati</taxon>
        <taxon>Actinomycetota</taxon>
        <taxon>Actinomycetes</taxon>
        <taxon>Nakamurellales</taxon>
        <taxon>Nakamurellaceae</taxon>
        <taxon>Nakamurella</taxon>
    </lineage>
</organism>